<feature type="compositionally biased region" description="Polar residues" evidence="3">
    <location>
        <begin position="1200"/>
        <end position="1213"/>
    </location>
</feature>
<comment type="caution">
    <text evidence="6">The sequence shown here is derived from an EMBL/GenBank/DDBJ whole genome shotgun (WGS) entry which is preliminary data.</text>
</comment>
<feature type="chain" id="PRO_5022949805" evidence="5">
    <location>
        <begin position="41"/>
        <end position="1213"/>
    </location>
</feature>
<feature type="region of interest" description="Disordered" evidence="3">
    <location>
        <begin position="696"/>
        <end position="808"/>
    </location>
</feature>
<protein>
    <submittedName>
        <fullName evidence="6">Uncharacterized protein</fullName>
    </submittedName>
</protein>
<evidence type="ECO:0000256" key="5">
    <source>
        <dbReference type="SAM" id="SignalP"/>
    </source>
</evidence>
<feature type="region of interest" description="Disordered" evidence="3">
    <location>
        <begin position="489"/>
        <end position="513"/>
    </location>
</feature>
<feature type="region of interest" description="Disordered" evidence="3">
    <location>
        <begin position="1191"/>
        <end position="1213"/>
    </location>
</feature>
<gene>
    <name evidence="6" type="ORF">PGTUg99_014134</name>
</gene>
<organism evidence="6 7">
    <name type="scientific">Puccinia graminis f. sp. tritici</name>
    <dbReference type="NCBI Taxonomy" id="56615"/>
    <lineage>
        <taxon>Eukaryota</taxon>
        <taxon>Fungi</taxon>
        <taxon>Dikarya</taxon>
        <taxon>Basidiomycota</taxon>
        <taxon>Pucciniomycotina</taxon>
        <taxon>Pucciniomycetes</taxon>
        <taxon>Pucciniales</taxon>
        <taxon>Pucciniaceae</taxon>
        <taxon>Puccinia</taxon>
    </lineage>
</organism>
<dbReference type="InterPro" id="IPR015915">
    <property type="entry name" value="Kelch-typ_b-propeller"/>
</dbReference>
<feature type="transmembrane region" description="Helical" evidence="4">
    <location>
        <begin position="940"/>
        <end position="960"/>
    </location>
</feature>
<evidence type="ECO:0000313" key="6">
    <source>
        <dbReference type="EMBL" id="KAA1098769.1"/>
    </source>
</evidence>
<keyword evidence="4" id="KW-0812">Transmembrane</keyword>
<evidence type="ECO:0000256" key="2">
    <source>
        <dbReference type="ARBA" id="ARBA00022737"/>
    </source>
</evidence>
<feature type="transmembrane region" description="Helical" evidence="4">
    <location>
        <begin position="972"/>
        <end position="993"/>
    </location>
</feature>
<feature type="region of interest" description="Disordered" evidence="3">
    <location>
        <begin position="658"/>
        <end position="680"/>
    </location>
</feature>
<evidence type="ECO:0000256" key="3">
    <source>
        <dbReference type="SAM" id="MobiDB-lite"/>
    </source>
</evidence>
<feature type="compositionally biased region" description="Low complexity" evidence="3">
    <location>
        <begin position="760"/>
        <end position="775"/>
    </location>
</feature>
<dbReference type="EMBL" id="VDEP01000346">
    <property type="protein sequence ID" value="KAA1098769.1"/>
    <property type="molecule type" value="Genomic_DNA"/>
</dbReference>
<feature type="compositionally biased region" description="Polar residues" evidence="3">
    <location>
        <begin position="489"/>
        <end position="501"/>
    </location>
</feature>
<dbReference type="PANTHER" id="PTHR46228:SF2">
    <property type="entry name" value="KELCH REPEAT PROTEIN (AFU_ORTHOLOGUE AFUA_4G14350)"/>
    <property type="match status" value="1"/>
</dbReference>
<feature type="signal peptide" evidence="5">
    <location>
        <begin position="1"/>
        <end position="40"/>
    </location>
</feature>
<accession>A0A5B0PG08</accession>
<feature type="transmembrane region" description="Helical" evidence="4">
    <location>
        <begin position="524"/>
        <end position="542"/>
    </location>
</feature>
<dbReference type="SUPFAM" id="SSF117281">
    <property type="entry name" value="Kelch motif"/>
    <property type="match status" value="1"/>
</dbReference>
<feature type="compositionally biased region" description="Low complexity" evidence="3">
    <location>
        <begin position="836"/>
        <end position="852"/>
    </location>
</feature>
<sequence>MDNLSRRTRTGTRRTNPSKCLKPILLNIIIISLLSRPTHSQTISTNMPLPPMEWIKLTPSGTTSPPALSHGCLMGPTYTDSTSSLPGFNQAFLFGGRSAAGTSSNGLYILDYSSDQPVWSQPAPTVSTLFTSSPQSRSHLLCGWDSASNFRNQLNIYGGRSEDGQPLADFWYYDPTNRFWAQPKDFQPADHPASYGSIGGIDPSYLPAPPGTSNSIIYLGGSNSTHTSTSLTPAALSIDGQLGSNTNTVNVNLSSLASGLSGNPSSNNLLNGRWGATGTIMPGSKLVVFSGCNGDPGNEFKDPVDPSCSLTNGGILSFESGFTASQMSTRTSPPRSSWAGFNYCPAPRVGGTMVANRNRFDSSYANQVIMIGGRTDSKNWDDQGGAKAGEVDVLDISSGVWARVLPMRRDNVTFSQKEGLLALALPSRIGASSASTNSSPTDILVYGGIDTVSGQASNELWILRLHPAKLTGNGTADGISMTYMPSCATPTPQNKRNTTKTAPGGGPVPVGDDSTNTLEAPSGHLLFSGLALAILMLSLTILRCEEPGKLSIRSRWRTSRLWLLIGAWHALVTSCALLALAIVIGLFQTRVPTPALSLARRGLFDGHTNYNKLPPQDTLSQSTHARLGLAIAIVGFVLVPGLYLLSWLDESLESRRKKHQQSTADGGPRKLKAKGAQRSGVTRRALERMFFLTRQSFAGSSSPKQQEHPRPSKEGSLGRKVESEKHGELVERRVSVPSSIDPSPKRPPLAVSGSQECLDSSSTSNTSTQLLSQTVSPPPAQKESLTSPSVVARKPSPSKLKLDLKKAERPVVRSPFAKVFHHLPGGLFSSSSNHDGQASPAGSVPSASPSPGFEVLNRRPPRRPRPRVSLDIMSDAESTSGLSGEQGRPSGTACDERAIIDERAFGSAEEYEEELVEEDEEEEEEEDSVYKRRTKARRKLRRLADVILHTVVLVANIFFISSCLISPNQLRWLAALFIVFIIFVYSTILWLAWTGKPSSESTLVIFLSIIKDGSKSLMAHETLAGLGQFSSFQQQQQVAQQILSQQQQPLSGMGSSSVLGGVGVGGGGMGVGKRSTIGSRLQGFSIYGGSQTGGVGGGSVGQGGGGFFAGYPPAIHPAHEPPRTSSEPDRAEPLYDSHRLWAQDEDDFFRPHNELLSGTYSAVPRPDEPRDSYLLDREVQIVTTAPKRVLAVVNPRSPHSRSSTSKQSVNPSI</sequence>
<keyword evidence="2" id="KW-0677">Repeat</keyword>
<evidence type="ECO:0000313" key="7">
    <source>
        <dbReference type="Proteomes" id="UP000325313"/>
    </source>
</evidence>
<feature type="transmembrane region" description="Helical" evidence="4">
    <location>
        <begin position="562"/>
        <end position="587"/>
    </location>
</feature>
<feature type="compositionally biased region" description="Basic and acidic residues" evidence="3">
    <location>
        <begin position="705"/>
        <end position="734"/>
    </location>
</feature>
<feature type="transmembrane region" description="Helical" evidence="4">
    <location>
        <begin position="627"/>
        <end position="648"/>
    </location>
</feature>
<dbReference type="Gene3D" id="2.120.10.80">
    <property type="entry name" value="Kelch-type beta propeller"/>
    <property type="match status" value="2"/>
</dbReference>
<dbReference type="PANTHER" id="PTHR46228">
    <property type="entry name" value="KELCH DOMAIN-CONTAINING PROTEIN"/>
    <property type="match status" value="1"/>
</dbReference>
<dbReference type="AlphaFoldDB" id="A0A5B0PG08"/>
<feature type="region of interest" description="Disordered" evidence="3">
    <location>
        <begin position="828"/>
        <end position="893"/>
    </location>
</feature>
<keyword evidence="4" id="KW-0472">Membrane</keyword>
<reference evidence="6 7" key="1">
    <citation type="submission" date="2019-05" db="EMBL/GenBank/DDBJ databases">
        <title>Emergence of the Ug99 lineage of the wheat stem rust pathogen through somatic hybridization.</title>
        <authorList>
            <person name="Li F."/>
            <person name="Upadhyaya N.M."/>
            <person name="Sperschneider J."/>
            <person name="Matny O."/>
            <person name="Nguyen-Phuc H."/>
            <person name="Mago R."/>
            <person name="Raley C."/>
            <person name="Miller M.E."/>
            <person name="Silverstein K.A.T."/>
            <person name="Henningsen E."/>
            <person name="Hirsch C.D."/>
            <person name="Visser B."/>
            <person name="Pretorius Z.A."/>
            <person name="Steffenson B.J."/>
            <person name="Schwessinger B."/>
            <person name="Dodds P.N."/>
            <person name="Figueroa M."/>
        </authorList>
    </citation>
    <scope>NUCLEOTIDE SEQUENCE [LARGE SCALE GENOMIC DNA]</scope>
    <source>
        <strain evidence="6 7">Ug99</strain>
    </source>
</reference>
<keyword evidence="4" id="KW-1133">Transmembrane helix</keyword>
<evidence type="ECO:0000256" key="1">
    <source>
        <dbReference type="ARBA" id="ARBA00022441"/>
    </source>
</evidence>
<dbReference type="Proteomes" id="UP000325313">
    <property type="component" value="Unassembled WGS sequence"/>
</dbReference>
<keyword evidence="5" id="KW-0732">Signal</keyword>
<name>A0A5B0PG08_PUCGR</name>
<keyword evidence="1" id="KW-0880">Kelch repeat</keyword>
<proteinExistence type="predicted"/>
<evidence type="ECO:0000256" key="4">
    <source>
        <dbReference type="SAM" id="Phobius"/>
    </source>
</evidence>